<dbReference type="OrthoDB" id="9809136at2"/>
<keyword evidence="2" id="KW-1185">Reference proteome</keyword>
<dbReference type="Proteomes" id="UP000219621">
    <property type="component" value="Unassembled WGS sequence"/>
</dbReference>
<gene>
    <name evidence="1" type="ORF">SAMN05421508_10686</name>
</gene>
<evidence type="ECO:0008006" key="3">
    <source>
        <dbReference type="Google" id="ProtNLM"/>
    </source>
</evidence>
<reference evidence="1 2" key="1">
    <citation type="submission" date="2017-09" db="EMBL/GenBank/DDBJ databases">
        <authorList>
            <person name="Ehlers B."/>
            <person name="Leendertz F.H."/>
        </authorList>
    </citation>
    <scope>NUCLEOTIDE SEQUENCE [LARGE SCALE GENOMIC DNA]</scope>
    <source>
        <strain evidence="1 2">USBA 140</strain>
    </source>
</reference>
<protein>
    <recommendedName>
        <fullName evidence="3">DUF1491 domain-containing protein</fullName>
    </recommendedName>
</protein>
<accession>A0A286GML0</accession>
<evidence type="ECO:0000313" key="2">
    <source>
        <dbReference type="Proteomes" id="UP000219621"/>
    </source>
</evidence>
<dbReference type="EMBL" id="OCNJ01000006">
    <property type="protein sequence ID" value="SOD96773.1"/>
    <property type="molecule type" value="Genomic_DNA"/>
</dbReference>
<dbReference type="RefSeq" id="WP_097279862.1">
    <property type="nucleotide sequence ID" value="NZ_OCNJ01000006.1"/>
</dbReference>
<dbReference type="Pfam" id="PF07372">
    <property type="entry name" value="DUF1491"/>
    <property type="match status" value="1"/>
</dbReference>
<sequence length="114" mass="12543">MSEARLKSRLRVQALIRQSEANDVPAMVVRRGDADAGAILVKVNAFAAGCVVLAQVTDGQGRARWMRGTGPNPVDDATAEAYIARQAKYDEDLWVVELESRDGWHPFTDEMLAE</sequence>
<evidence type="ECO:0000313" key="1">
    <source>
        <dbReference type="EMBL" id="SOD96773.1"/>
    </source>
</evidence>
<dbReference type="Gene3D" id="3.40.1530.20">
    <property type="entry name" value="Protein of unknown function (DUF1491)"/>
    <property type="match status" value="1"/>
</dbReference>
<organism evidence="1 2">
    <name type="scientific">Caenispirillum bisanense</name>
    <dbReference type="NCBI Taxonomy" id="414052"/>
    <lineage>
        <taxon>Bacteria</taxon>
        <taxon>Pseudomonadati</taxon>
        <taxon>Pseudomonadota</taxon>
        <taxon>Alphaproteobacteria</taxon>
        <taxon>Rhodospirillales</taxon>
        <taxon>Novispirillaceae</taxon>
        <taxon>Caenispirillum</taxon>
    </lineage>
</organism>
<name>A0A286GML0_9PROT</name>
<dbReference type="InterPro" id="IPR009964">
    <property type="entry name" value="DUF1491"/>
</dbReference>
<proteinExistence type="predicted"/>
<dbReference type="AlphaFoldDB" id="A0A286GML0"/>